<keyword evidence="1" id="KW-0055">Arginine biosynthesis</keyword>
<gene>
    <name evidence="9" type="ORF">UFOPK4410_00882</name>
</gene>
<dbReference type="InterPro" id="IPR001048">
    <property type="entry name" value="Asp/Glu/Uridylate_kinase"/>
</dbReference>
<dbReference type="NCBIfam" id="TIGR00761">
    <property type="entry name" value="argB"/>
    <property type="match status" value="1"/>
</dbReference>
<dbReference type="PANTHER" id="PTHR23342:SF0">
    <property type="entry name" value="N-ACETYLGLUTAMATE SYNTHASE, MITOCHONDRIAL"/>
    <property type="match status" value="1"/>
</dbReference>
<name>A0A6J7VWK6_9ZZZZ</name>
<dbReference type="InterPro" id="IPR036393">
    <property type="entry name" value="AceGlu_kinase-like_sf"/>
</dbReference>
<feature type="domain" description="Aspartate/glutamate/uridylate kinase" evidence="8">
    <location>
        <begin position="1"/>
        <end position="240"/>
    </location>
</feature>
<evidence type="ECO:0000256" key="4">
    <source>
        <dbReference type="ARBA" id="ARBA00022741"/>
    </source>
</evidence>
<accession>A0A6J7VWK6</accession>
<dbReference type="PRINTS" id="PR00474">
    <property type="entry name" value="GLU5KINASE"/>
</dbReference>
<comment type="pathway">
    <text evidence="7">Amino-acid biosynthesis.</text>
</comment>
<keyword evidence="4" id="KW-0547">Nucleotide-binding</keyword>
<keyword evidence="5" id="KW-0418">Kinase</keyword>
<dbReference type="EMBL" id="CAFBRV010000087">
    <property type="protein sequence ID" value="CAB5117828.1"/>
    <property type="molecule type" value="Genomic_DNA"/>
</dbReference>
<dbReference type="InterPro" id="IPR037528">
    <property type="entry name" value="ArgB"/>
</dbReference>
<dbReference type="Pfam" id="PF00696">
    <property type="entry name" value="AA_kinase"/>
    <property type="match status" value="1"/>
</dbReference>
<proteinExistence type="inferred from homology"/>
<dbReference type="PANTHER" id="PTHR23342">
    <property type="entry name" value="N-ACETYLGLUTAMATE SYNTHASE"/>
    <property type="match status" value="1"/>
</dbReference>
<dbReference type="HAMAP" id="MF_00082">
    <property type="entry name" value="ArgB"/>
    <property type="match status" value="1"/>
</dbReference>
<evidence type="ECO:0000256" key="1">
    <source>
        <dbReference type="ARBA" id="ARBA00022571"/>
    </source>
</evidence>
<dbReference type="GO" id="GO:0005524">
    <property type="term" value="F:ATP binding"/>
    <property type="evidence" value="ECO:0007669"/>
    <property type="project" value="UniProtKB-KW"/>
</dbReference>
<evidence type="ECO:0000256" key="3">
    <source>
        <dbReference type="ARBA" id="ARBA00022679"/>
    </source>
</evidence>
<evidence type="ECO:0000256" key="6">
    <source>
        <dbReference type="ARBA" id="ARBA00022840"/>
    </source>
</evidence>
<dbReference type="InterPro" id="IPR001057">
    <property type="entry name" value="Glu/AcGlu_kinase"/>
</dbReference>
<keyword evidence="2" id="KW-0028">Amino-acid biosynthesis</keyword>
<evidence type="ECO:0000256" key="7">
    <source>
        <dbReference type="ARBA" id="ARBA00029440"/>
    </source>
</evidence>
<evidence type="ECO:0000256" key="5">
    <source>
        <dbReference type="ARBA" id="ARBA00022777"/>
    </source>
</evidence>
<dbReference type="SUPFAM" id="SSF53633">
    <property type="entry name" value="Carbamate kinase-like"/>
    <property type="match status" value="1"/>
</dbReference>
<dbReference type="InterPro" id="IPR004662">
    <property type="entry name" value="AcgluKinase_fam"/>
</dbReference>
<evidence type="ECO:0000259" key="8">
    <source>
        <dbReference type="Pfam" id="PF00696"/>
    </source>
</evidence>
<sequence>MIVVKFGGHAMVDETGNFSQAIVAAQKTGESVVVVHGGGPQIDQALVLAGITSEFVGGFRVTTPEIFDVVEHVLSKEVGPHLAHTLNSHGIRALSLSGRDMPTLLSSRKTTLVDGTTADLGLVGDVISVDISHIVELVTANVVPVIAPISADIDSENGLNVNADLAAAAIAGALGASALIIMTDVPGIYKSWPDKSSLIVEISSKELSEMKSTFTQGMAPKVQSALDAIAQGAKAVRIIDGTDSDSFAAALAGTGGTLVVA</sequence>
<evidence type="ECO:0000256" key="2">
    <source>
        <dbReference type="ARBA" id="ARBA00022605"/>
    </source>
</evidence>
<keyword evidence="6" id="KW-0067">ATP-binding</keyword>
<dbReference type="GO" id="GO:0006526">
    <property type="term" value="P:L-arginine biosynthetic process"/>
    <property type="evidence" value="ECO:0007669"/>
    <property type="project" value="UniProtKB-KW"/>
</dbReference>
<protein>
    <submittedName>
        <fullName evidence="9">Unannotated protein</fullName>
    </submittedName>
</protein>
<dbReference type="Gene3D" id="3.40.1160.10">
    <property type="entry name" value="Acetylglutamate kinase-like"/>
    <property type="match status" value="1"/>
</dbReference>
<evidence type="ECO:0000313" key="9">
    <source>
        <dbReference type="EMBL" id="CAB5117828.1"/>
    </source>
</evidence>
<reference evidence="9" key="1">
    <citation type="submission" date="2020-05" db="EMBL/GenBank/DDBJ databases">
        <authorList>
            <person name="Chiriac C."/>
            <person name="Salcher M."/>
            <person name="Ghai R."/>
            <person name="Kavagutti S V."/>
        </authorList>
    </citation>
    <scope>NUCLEOTIDE SEQUENCE</scope>
</reference>
<keyword evidence="3" id="KW-0808">Transferase</keyword>
<organism evidence="9">
    <name type="scientific">freshwater metagenome</name>
    <dbReference type="NCBI Taxonomy" id="449393"/>
    <lineage>
        <taxon>unclassified sequences</taxon>
        <taxon>metagenomes</taxon>
        <taxon>ecological metagenomes</taxon>
    </lineage>
</organism>
<dbReference type="AlphaFoldDB" id="A0A6J7VWK6"/>
<dbReference type="GO" id="GO:0005737">
    <property type="term" value="C:cytoplasm"/>
    <property type="evidence" value="ECO:0007669"/>
    <property type="project" value="InterPro"/>
</dbReference>
<dbReference type="GO" id="GO:0003991">
    <property type="term" value="F:acetylglutamate kinase activity"/>
    <property type="evidence" value="ECO:0007669"/>
    <property type="project" value="InterPro"/>
</dbReference>
<dbReference type="PIRSF" id="PIRSF000728">
    <property type="entry name" value="NAGK"/>
    <property type="match status" value="1"/>
</dbReference>